<evidence type="ECO:0000259" key="1">
    <source>
        <dbReference type="PROSITE" id="PS50878"/>
    </source>
</evidence>
<dbReference type="InterPro" id="IPR043128">
    <property type="entry name" value="Rev_trsase/Diguanyl_cyclase"/>
</dbReference>
<dbReference type="InterPro" id="IPR036397">
    <property type="entry name" value="RNaseH_sf"/>
</dbReference>
<dbReference type="InterPro" id="IPR053134">
    <property type="entry name" value="RNA-dir_DNA_polymerase"/>
</dbReference>
<dbReference type="PROSITE" id="PS50878">
    <property type="entry name" value="RT_POL"/>
    <property type="match status" value="1"/>
</dbReference>
<dbReference type="Pfam" id="PF24626">
    <property type="entry name" value="SH3_Tf2-1"/>
    <property type="match status" value="1"/>
</dbReference>
<dbReference type="AlphaFoldDB" id="A0A5B6WHU5"/>
<comment type="caution">
    <text evidence="2">The sequence shown here is derived from an EMBL/GenBank/DDBJ whole genome shotgun (WGS) entry which is preliminary data.</text>
</comment>
<protein>
    <submittedName>
        <fullName evidence="2">DNA/RNA polymerases superfamily protein</fullName>
    </submittedName>
</protein>
<dbReference type="OrthoDB" id="1667550at2759"/>
<gene>
    <name evidence="2" type="ORF">EPI10_020861</name>
</gene>
<dbReference type="PANTHER" id="PTHR24559:SF444">
    <property type="entry name" value="REVERSE TRANSCRIPTASE DOMAIN-CONTAINING PROTEIN"/>
    <property type="match status" value="1"/>
</dbReference>
<reference evidence="3" key="1">
    <citation type="journal article" date="2019" name="Plant Biotechnol. J.">
        <title>Genome sequencing of the Australian wild diploid species Gossypium australe highlights disease resistance and delayed gland morphogenesis.</title>
        <authorList>
            <person name="Cai Y."/>
            <person name="Cai X."/>
            <person name="Wang Q."/>
            <person name="Wang P."/>
            <person name="Zhang Y."/>
            <person name="Cai C."/>
            <person name="Xu Y."/>
            <person name="Wang K."/>
            <person name="Zhou Z."/>
            <person name="Wang C."/>
            <person name="Geng S."/>
            <person name="Li B."/>
            <person name="Dong Q."/>
            <person name="Hou Y."/>
            <person name="Wang H."/>
            <person name="Ai P."/>
            <person name="Liu Z."/>
            <person name="Yi F."/>
            <person name="Sun M."/>
            <person name="An G."/>
            <person name="Cheng J."/>
            <person name="Zhang Y."/>
            <person name="Shi Q."/>
            <person name="Xie Y."/>
            <person name="Shi X."/>
            <person name="Chang Y."/>
            <person name="Huang F."/>
            <person name="Chen Y."/>
            <person name="Hong S."/>
            <person name="Mi L."/>
            <person name="Sun Q."/>
            <person name="Zhang L."/>
            <person name="Zhou B."/>
            <person name="Peng R."/>
            <person name="Zhang X."/>
            <person name="Liu F."/>
        </authorList>
    </citation>
    <scope>NUCLEOTIDE SEQUENCE [LARGE SCALE GENOMIC DNA]</scope>
    <source>
        <strain evidence="3">cv. PA1801</strain>
    </source>
</reference>
<dbReference type="InterPro" id="IPR012337">
    <property type="entry name" value="RNaseH-like_sf"/>
</dbReference>
<dbReference type="SUPFAM" id="SSF53098">
    <property type="entry name" value="Ribonuclease H-like"/>
    <property type="match status" value="1"/>
</dbReference>
<dbReference type="Pfam" id="PF00078">
    <property type="entry name" value="RVT_1"/>
    <property type="match status" value="1"/>
</dbReference>
<proteinExistence type="predicted"/>
<dbReference type="Gene3D" id="3.30.420.10">
    <property type="entry name" value="Ribonuclease H-like superfamily/Ribonuclease H"/>
    <property type="match status" value="1"/>
</dbReference>
<accession>A0A5B6WHU5</accession>
<dbReference type="PANTHER" id="PTHR24559">
    <property type="entry name" value="TRANSPOSON TY3-I GAG-POL POLYPROTEIN"/>
    <property type="match status" value="1"/>
</dbReference>
<name>A0A5B6WHU5_9ROSI</name>
<dbReference type="Gene3D" id="3.30.70.270">
    <property type="match status" value="2"/>
</dbReference>
<dbReference type="InterPro" id="IPR043502">
    <property type="entry name" value="DNA/RNA_pol_sf"/>
</dbReference>
<organism evidence="2 3">
    <name type="scientific">Gossypium australe</name>
    <dbReference type="NCBI Taxonomy" id="47621"/>
    <lineage>
        <taxon>Eukaryota</taxon>
        <taxon>Viridiplantae</taxon>
        <taxon>Streptophyta</taxon>
        <taxon>Embryophyta</taxon>
        <taxon>Tracheophyta</taxon>
        <taxon>Spermatophyta</taxon>
        <taxon>Magnoliopsida</taxon>
        <taxon>eudicotyledons</taxon>
        <taxon>Gunneridae</taxon>
        <taxon>Pentapetalae</taxon>
        <taxon>rosids</taxon>
        <taxon>malvids</taxon>
        <taxon>Malvales</taxon>
        <taxon>Malvaceae</taxon>
        <taxon>Malvoideae</taxon>
        <taxon>Gossypium</taxon>
    </lineage>
</organism>
<dbReference type="Pfam" id="PF17919">
    <property type="entry name" value="RT_RNaseH_2"/>
    <property type="match status" value="1"/>
</dbReference>
<dbReference type="Gene3D" id="3.10.10.10">
    <property type="entry name" value="HIV Type 1 Reverse Transcriptase, subunit A, domain 1"/>
    <property type="match status" value="1"/>
</dbReference>
<sequence>MTVTGYDREFVRLSKYAWEYVSTEEIMCKRFVDGLNEDIKLLVGILELKEFVVLVDRACKAEELSKEKRKADSEARDSRKRSINHFIRDCPELFEKDKYQSAIPSNMNARGRPPRNAGNVSSGKGVTKDFAMKFEARAPARADAVRAREDASSPEVITGKYVLVDKVCKNYPLMIRGYCFLADLILFPFDEFDVILVESSELLVVISFMLAQKYVRKGCKAYLAYVLDTKVSESNIESVAVVYEYADVFPEELPGLPPIREVEFSIKLVPGTLPISIAPYRMDPVELKELKAQLQELTDRGFARPSFSPWGALVLFVKKKDGSMRMCIDYRQLNKVMIKNKYPLPRINDLFDQLKGAIVFSKIDLRFGYYQLRVKDSDVSKTAFRTRYGHYEFLGMPFRLTNSPAVFMDLMNQIFRSYLDRFVVIFIDDILIYSRDESKYAEHLRIVLQTLRDKQLFAKLSKCEFWLQKVGFLGYIVSTEGVQVDPSKISAVVDWKLPRNVSEVRSFLGLASYYWRFVKGFSMISTLMTRLLQKDVKFEWSEKCQQSFDQLKALLTKAPFLVQPESGKEFFIFSDASLNSLGFVVIAYASRQLMPHEKNYPMHDLVLAAISYDEFCIGFSFALKKKDVIWVVVDRLTKFAHFILRFWKKLEEALGTKLNFSTAFHPQTDGQSKRVIQILEDMLRCCVLEFEDQQKSYADLKQTDIEFQIGDKVFLKVSPWKRILRFGRKDKLSPHFIRLYEIIERIRPVAYRLALPSELEKIQIVVKEATWEPEEAMRKQYPNLSTGKIFGDENP</sequence>
<dbReference type="EMBL" id="SMMG02000003">
    <property type="protein sequence ID" value="KAA3480432.1"/>
    <property type="molecule type" value="Genomic_DNA"/>
</dbReference>
<dbReference type="InterPro" id="IPR000477">
    <property type="entry name" value="RT_dom"/>
</dbReference>
<dbReference type="InterPro" id="IPR041577">
    <property type="entry name" value="RT_RNaseH_2"/>
</dbReference>
<dbReference type="FunFam" id="3.30.70.270:FF:000020">
    <property type="entry name" value="Transposon Tf2-6 polyprotein-like Protein"/>
    <property type="match status" value="1"/>
</dbReference>
<dbReference type="Proteomes" id="UP000325315">
    <property type="component" value="Unassembled WGS sequence"/>
</dbReference>
<dbReference type="InterPro" id="IPR056924">
    <property type="entry name" value="SH3_Tf2-1"/>
</dbReference>
<evidence type="ECO:0000313" key="2">
    <source>
        <dbReference type="EMBL" id="KAA3480432.1"/>
    </source>
</evidence>
<keyword evidence="3" id="KW-1185">Reference proteome</keyword>
<dbReference type="SUPFAM" id="SSF56672">
    <property type="entry name" value="DNA/RNA polymerases"/>
    <property type="match status" value="1"/>
</dbReference>
<evidence type="ECO:0000313" key="3">
    <source>
        <dbReference type="Proteomes" id="UP000325315"/>
    </source>
</evidence>
<feature type="domain" description="Reverse transcriptase" evidence="1">
    <location>
        <begin position="298"/>
        <end position="477"/>
    </location>
</feature>
<dbReference type="GO" id="GO:0003676">
    <property type="term" value="F:nucleic acid binding"/>
    <property type="evidence" value="ECO:0007669"/>
    <property type="project" value="InterPro"/>
</dbReference>
<dbReference type="CDD" id="cd01647">
    <property type="entry name" value="RT_LTR"/>
    <property type="match status" value="1"/>
</dbReference>